<proteinExistence type="predicted"/>
<dbReference type="Proteomes" id="UP000487989">
    <property type="component" value="Unassembled WGS sequence"/>
</dbReference>
<dbReference type="PANTHER" id="PTHR34989:SF1">
    <property type="entry name" value="PROTEIN HDED"/>
    <property type="match status" value="1"/>
</dbReference>
<dbReference type="EMBL" id="WCTJ01000006">
    <property type="protein sequence ID" value="KAB4257243.1"/>
    <property type="molecule type" value="Genomic_DNA"/>
</dbReference>
<evidence type="ECO:0000313" key="2">
    <source>
        <dbReference type="EMBL" id="KAB4185540.1"/>
    </source>
</evidence>
<name>A0A413XCF3_BACUN</name>
<evidence type="ECO:0000313" key="4">
    <source>
        <dbReference type="EMBL" id="RHB74825.1"/>
    </source>
</evidence>
<comment type="caution">
    <text evidence="4">The sequence shown here is derived from an EMBL/GenBank/DDBJ whole genome shotgun (WGS) entry which is preliminary data.</text>
</comment>
<evidence type="ECO:0000313" key="5">
    <source>
        <dbReference type="Proteomes" id="UP000286114"/>
    </source>
</evidence>
<reference evidence="4 5" key="1">
    <citation type="submission" date="2018-08" db="EMBL/GenBank/DDBJ databases">
        <title>A genome reference for cultivated species of the human gut microbiota.</title>
        <authorList>
            <person name="Zou Y."/>
            <person name="Xue W."/>
            <person name="Luo G."/>
        </authorList>
    </citation>
    <scope>NUCLEOTIDE SEQUENCE [LARGE SCALE GENOMIC DNA]</scope>
    <source>
        <strain evidence="4 5">AM39-1</strain>
    </source>
</reference>
<feature type="transmembrane region" description="Helical" evidence="1">
    <location>
        <begin position="6"/>
        <end position="24"/>
    </location>
</feature>
<feature type="transmembrane region" description="Helical" evidence="1">
    <location>
        <begin position="72"/>
        <end position="96"/>
    </location>
</feature>
<feature type="transmembrane region" description="Helical" evidence="1">
    <location>
        <begin position="142"/>
        <end position="164"/>
    </location>
</feature>
<sequence>MKGLSYSFLRAICALVIGLVLVMFPDQAGDYLVITIGVIFLVPSLISIIGYFAQSTEMRRRFPIEGVGSLLFGLWLIIMPGFFADLLTFVLGFILVMGGVQQIASLSAARRWMPVPYGFYAVPVLILIAGLVALFNPTGVRSTAFIIIGISSLVYAASELLNWFKFTRRRPKAPGTKDSSSREINNIEDAEIVE</sequence>
<protein>
    <submittedName>
        <fullName evidence="4">DUF308 domain-containing protein</fullName>
    </submittedName>
</protein>
<keyword evidence="1" id="KW-0812">Transmembrane</keyword>
<keyword evidence="1" id="KW-1133">Transmembrane helix</keyword>
<dbReference type="EMBL" id="QSHA01000004">
    <property type="protein sequence ID" value="RHB74825.1"/>
    <property type="molecule type" value="Genomic_DNA"/>
</dbReference>
<dbReference type="Proteomes" id="UP000487221">
    <property type="component" value="Unassembled WGS sequence"/>
</dbReference>
<feature type="transmembrane region" description="Helical" evidence="1">
    <location>
        <begin position="117"/>
        <end position="136"/>
    </location>
</feature>
<dbReference type="EMBL" id="WCTY01000009">
    <property type="protein sequence ID" value="KAB4185540.1"/>
    <property type="molecule type" value="Genomic_DNA"/>
</dbReference>
<dbReference type="AlphaFoldDB" id="A0A413XCF3"/>
<dbReference type="Pfam" id="PF03729">
    <property type="entry name" value="DUF308"/>
    <property type="match status" value="3"/>
</dbReference>
<dbReference type="Proteomes" id="UP000286114">
    <property type="component" value="Unassembled WGS sequence"/>
</dbReference>
<keyword evidence="1" id="KW-0472">Membrane</keyword>
<evidence type="ECO:0000313" key="3">
    <source>
        <dbReference type="EMBL" id="KAB4257243.1"/>
    </source>
</evidence>
<evidence type="ECO:0000256" key="1">
    <source>
        <dbReference type="SAM" id="Phobius"/>
    </source>
</evidence>
<evidence type="ECO:0000313" key="7">
    <source>
        <dbReference type="Proteomes" id="UP000487989"/>
    </source>
</evidence>
<dbReference type="PANTHER" id="PTHR34989">
    <property type="entry name" value="PROTEIN HDED"/>
    <property type="match status" value="1"/>
</dbReference>
<accession>A0A413XCF3</accession>
<feature type="transmembrane region" description="Helical" evidence="1">
    <location>
        <begin position="31"/>
        <end position="52"/>
    </location>
</feature>
<dbReference type="InterPro" id="IPR005325">
    <property type="entry name" value="DUF308_memb"/>
</dbReference>
<dbReference type="InterPro" id="IPR052712">
    <property type="entry name" value="Acid_resist_chaperone_HdeD"/>
</dbReference>
<dbReference type="GO" id="GO:0005886">
    <property type="term" value="C:plasma membrane"/>
    <property type="evidence" value="ECO:0007669"/>
    <property type="project" value="TreeGrafter"/>
</dbReference>
<gene>
    <name evidence="4" type="ORF">DW873_07550</name>
    <name evidence="3" type="ORF">GAP48_05640</name>
    <name evidence="2" type="ORF">GAQ44_05885</name>
</gene>
<reference evidence="6 7" key="2">
    <citation type="journal article" date="2019" name="Nat. Med.">
        <title>A library of human gut bacterial isolates paired with longitudinal multiomics data enables mechanistic microbiome research.</title>
        <authorList>
            <person name="Poyet M."/>
            <person name="Groussin M."/>
            <person name="Gibbons S.M."/>
            <person name="Avila-Pacheco J."/>
            <person name="Jiang X."/>
            <person name="Kearney S.M."/>
            <person name="Perrotta A.R."/>
            <person name="Berdy B."/>
            <person name="Zhao S."/>
            <person name="Lieberman T.D."/>
            <person name="Swanson P.K."/>
            <person name="Smith M."/>
            <person name="Roesemann S."/>
            <person name="Alexander J.E."/>
            <person name="Rich S.A."/>
            <person name="Livny J."/>
            <person name="Vlamakis H."/>
            <person name="Clish C."/>
            <person name="Bullock K."/>
            <person name="Deik A."/>
            <person name="Scott J."/>
            <person name="Pierce K.A."/>
            <person name="Xavier R.J."/>
            <person name="Alm E.J."/>
        </authorList>
    </citation>
    <scope>NUCLEOTIDE SEQUENCE [LARGE SCALE GENOMIC DNA]</scope>
    <source>
        <strain evidence="2 6">BIOML-A19</strain>
        <strain evidence="3 7">BIOML-A3</strain>
    </source>
</reference>
<evidence type="ECO:0000313" key="6">
    <source>
        <dbReference type="Proteomes" id="UP000487221"/>
    </source>
</evidence>
<dbReference type="RefSeq" id="WP_117652643.1">
    <property type="nucleotide sequence ID" value="NZ_JAHOJT010000009.1"/>
</dbReference>
<organism evidence="4 5">
    <name type="scientific">Bacteroides uniformis</name>
    <dbReference type="NCBI Taxonomy" id="820"/>
    <lineage>
        <taxon>Bacteria</taxon>
        <taxon>Pseudomonadati</taxon>
        <taxon>Bacteroidota</taxon>
        <taxon>Bacteroidia</taxon>
        <taxon>Bacteroidales</taxon>
        <taxon>Bacteroidaceae</taxon>
        <taxon>Bacteroides</taxon>
    </lineage>
</organism>